<comment type="pathway">
    <text evidence="2">Protein modification; protein ubiquitination.</text>
</comment>
<dbReference type="KEGG" id="tpal:117640732"/>
<dbReference type="InterPro" id="IPR046450">
    <property type="entry name" value="PA_dom_sf"/>
</dbReference>
<keyword evidence="8 14" id="KW-0863">Zinc-finger</keyword>
<dbReference type="GO" id="GO:0005737">
    <property type="term" value="C:cytoplasm"/>
    <property type="evidence" value="ECO:0007669"/>
    <property type="project" value="UniProtKB-ARBA"/>
</dbReference>
<evidence type="ECO:0000256" key="2">
    <source>
        <dbReference type="ARBA" id="ARBA00004906"/>
    </source>
</evidence>
<proteinExistence type="predicted"/>
<dbReference type="InterPro" id="IPR013083">
    <property type="entry name" value="Znf_RING/FYVE/PHD"/>
</dbReference>
<evidence type="ECO:0000313" key="20">
    <source>
        <dbReference type="RefSeq" id="XP_034233467.1"/>
    </source>
</evidence>
<keyword evidence="12" id="KW-0325">Glycoprotein</keyword>
<dbReference type="InterPro" id="IPR001841">
    <property type="entry name" value="Znf_RING"/>
</dbReference>
<dbReference type="PANTHER" id="PTHR47168:SF1">
    <property type="entry name" value="OS02G0798600 PROTEIN"/>
    <property type="match status" value="1"/>
</dbReference>
<evidence type="ECO:0000256" key="7">
    <source>
        <dbReference type="ARBA" id="ARBA00022729"/>
    </source>
</evidence>
<evidence type="ECO:0000256" key="5">
    <source>
        <dbReference type="ARBA" id="ARBA00022692"/>
    </source>
</evidence>
<evidence type="ECO:0000256" key="1">
    <source>
        <dbReference type="ARBA" id="ARBA00000900"/>
    </source>
</evidence>
<feature type="region of interest" description="Disordered" evidence="15">
    <location>
        <begin position="302"/>
        <end position="391"/>
    </location>
</feature>
<dbReference type="PANTHER" id="PTHR47168">
    <property type="entry name" value="RING ZINC FINGER DOMAIN SUPERFAMILY PROTEIN-RELATED"/>
    <property type="match status" value="1"/>
</dbReference>
<dbReference type="AlphaFoldDB" id="A0A6P8YB54"/>
<evidence type="ECO:0000313" key="21">
    <source>
        <dbReference type="RefSeq" id="XP_034233468.1"/>
    </source>
</evidence>
<keyword evidence="11 16" id="KW-0472">Membrane</keyword>
<evidence type="ECO:0000256" key="12">
    <source>
        <dbReference type="ARBA" id="ARBA00023180"/>
    </source>
</evidence>
<dbReference type="PROSITE" id="PS50089">
    <property type="entry name" value="ZF_RING_2"/>
    <property type="match status" value="1"/>
</dbReference>
<dbReference type="Proteomes" id="UP000515158">
    <property type="component" value="Unplaced"/>
</dbReference>
<organism evidence="19">
    <name type="scientific">Thrips palmi</name>
    <name type="common">Melon thrips</name>
    <dbReference type="NCBI Taxonomy" id="161013"/>
    <lineage>
        <taxon>Eukaryota</taxon>
        <taxon>Metazoa</taxon>
        <taxon>Ecdysozoa</taxon>
        <taxon>Arthropoda</taxon>
        <taxon>Hexapoda</taxon>
        <taxon>Insecta</taxon>
        <taxon>Pterygota</taxon>
        <taxon>Neoptera</taxon>
        <taxon>Paraneoptera</taxon>
        <taxon>Thysanoptera</taxon>
        <taxon>Terebrantia</taxon>
        <taxon>Thripoidea</taxon>
        <taxon>Thripidae</taxon>
        <taxon>Thrips</taxon>
    </lineage>
</organism>
<evidence type="ECO:0000256" key="11">
    <source>
        <dbReference type="ARBA" id="ARBA00023136"/>
    </source>
</evidence>
<evidence type="ECO:0000256" key="9">
    <source>
        <dbReference type="ARBA" id="ARBA00022833"/>
    </source>
</evidence>
<comment type="catalytic activity">
    <reaction evidence="1">
        <text>S-ubiquitinyl-[E2 ubiquitin-conjugating enzyme]-L-cysteine + [acceptor protein]-L-lysine = [E2 ubiquitin-conjugating enzyme]-L-cysteine + N(6)-ubiquitinyl-[acceptor protein]-L-lysine.</text>
        <dbReference type="EC" id="2.3.2.27"/>
    </reaction>
</comment>
<dbReference type="Gene3D" id="3.50.30.30">
    <property type="match status" value="1"/>
</dbReference>
<feature type="domain" description="RING-type" evidence="17">
    <location>
        <begin position="253"/>
        <end position="295"/>
    </location>
</feature>
<evidence type="ECO:0000256" key="8">
    <source>
        <dbReference type="ARBA" id="ARBA00022771"/>
    </source>
</evidence>
<feature type="compositionally biased region" description="Polar residues" evidence="15">
    <location>
        <begin position="377"/>
        <end position="391"/>
    </location>
</feature>
<dbReference type="SUPFAM" id="SSF57850">
    <property type="entry name" value="RING/U-box"/>
    <property type="match status" value="1"/>
</dbReference>
<protein>
    <recommendedName>
        <fullName evidence="3">RING-type E3 ubiquitin transferase</fullName>
        <ecNumber evidence="3">2.3.2.27</ecNumber>
    </recommendedName>
</protein>
<dbReference type="RefSeq" id="XP_034233467.1">
    <property type="nucleotide sequence ID" value="XM_034377576.1"/>
</dbReference>
<dbReference type="SUPFAM" id="SSF52025">
    <property type="entry name" value="PA domain"/>
    <property type="match status" value="1"/>
</dbReference>
<dbReference type="OrthoDB" id="8062037at2759"/>
<dbReference type="InterPro" id="IPR044744">
    <property type="entry name" value="ZNRF4/RNF13/RNF167_PA"/>
</dbReference>
<name>A0A6P8YB54_THRPL</name>
<dbReference type="RefSeq" id="XP_034233468.1">
    <property type="nucleotide sequence ID" value="XM_034377577.1"/>
</dbReference>
<feature type="region of interest" description="Disordered" evidence="15">
    <location>
        <begin position="502"/>
        <end position="542"/>
    </location>
</feature>
<keyword evidence="9" id="KW-0862">Zinc</keyword>
<keyword evidence="10 16" id="KW-1133">Transmembrane helix</keyword>
<feature type="compositionally biased region" description="Polar residues" evidence="15">
    <location>
        <begin position="407"/>
        <end position="421"/>
    </location>
</feature>
<evidence type="ECO:0000256" key="16">
    <source>
        <dbReference type="SAM" id="Phobius"/>
    </source>
</evidence>
<dbReference type="CDD" id="cd02123">
    <property type="entry name" value="PA_C_RZF_like"/>
    <property type="match status" value="1"/>
</dbReference>
<dbReference type="CTD" id="40791"/>
<evidence type="ECO:0000256" key="6">
    <source>
        <dbReference type="ARBA" id="ARBA00022723"/>
    </source>
</evidence>
<reference evidence="19 20" key="1">
    <citation type="submission" date="2025-04" db="UniProtKB">
        <authorList>
            <consortium name="RefSeq"/>
        </authorList>
    </citation>
    <scope>IDENTIFICATION</scope>
    <source>
        <tissue evidence="19 20">Total insect</tissue>
    </source>
</reference>
<accession>A0A6P8YB54</accession>
<comment type="subcellular location">
    <subcellularLocation>
        <location evidence="13">Endomembrane system</location>
        <topology evidence="13">Single-pass type I membrane protein</topology>
    </subcellularLocation>
</comment>
<keyword evidence="6" id="KW-0479">Metal-binding</keyword>
<evidence type="ECO:0000256" key="15">
    <source>
        <dbReference type="SAM" id="MobiDB-lite"/>
    </source>
</evidence>
<dbReference type="GO" id="GO:0008270">
    <property type="term" value="F:zinc ion binding"/>
    <property type="evidence" value="ECO:0007669"/>
    <property type="project" value="UniProtKB-KW"/>
</dbReference>
<evidence type="ECO:0000256" key="13">
    <source>
        <dbReference type="ARBA" id="ARBA00046288"/>
    </source>
</evidence>
<dbReference type="InterPro" id="IPR051653">
    <property type="entry name" value="E3_ligase_sorting_rcpt"/>
</dbReference>
<feature type="region of interest" description="Disordered" evidence="15">
    <location>
        <begin position="405"/>
        <end position="442"/>
    </location>
</feature>
<evidence type="ECO:0000259" key="17">
    <source>
        <dbReference type="PROSITE" id="PS50089"/>
    </source>
</evidence>
<dbReference type="Pfam" id="PF13639">
    <property type="entry name" value="zf-RING_2"/>
    <property type="match status" value="1"/>
</dbReference>
<evidence type="ECO:0000256" key="14">
    <source>
        <dbReference type="PROSITE-ProRule" id="PRU00175"/>
    </source>
</evidence>
<keyword evidence="5 16" id="KW-0812">Transmembrane</keyword>
<dbReference type="RefSeq" id="XP_034233466.1">
    <property type="nucleotide sequence ID" value="XM_034377575.1"/>
</dbReference>
<keyword evidence="18" id="KW-1185">Reference proteome</keyword>
<dbReference type="GO" id="GO:0061630">
    <property type="term" value="F:ubiquitin protein ligase activity"/>
    <property type="evidence" value="ECO:0007669"/>
    <property type="project" value="UniProtKB-EC"/>
</dbReference>
<dbReference type="Pfam" id="PF02225">
    <property type="entry name" value="PA"/>
    <property type="match status" value="1"/>
</dbReference>
<dbReference type="SMART" id="SM00184">
    <property type="entry name" value="RING"/>
    <property type="match status" value="1"/>
</dbReference>
<feature type="transmembrane region" description="Helical" evidence="16">
    <location>
        <begin position="196"/>
        <end position="220"/>
    </location>
</feature>
<dbReference type="FunFam" id="3.30.40.10:FF:000429">
    <property type="entry name" value="E3 ubiquitin-protein ligase RNF13"/>
    <property type="match status" value="1"/>
</dbReference>
<feature type="compositionally biased region" description="Low complexity" evidence="15">
    <location>
        <begin position="521"/>
        <end position="533"/>
    </location>
</feature>
<dbReference type="InterPro" id="IPR003137">
    <property type="entry name" value="PA_domain"/>
</dbReference>
<evidence type="ECO:0000313" key="19">
    <source>
        <dbReference type="RefSeq" id="XP_034233466.1"/>
    </source>
</evidence>
<evidence type="ECO:0000256" key="3">
    <source>
        <dbReference type="ARBA" id="ARBA00012483"/>
    </source>
</evidence>
<evidence type="ECO:0000313" key="18">
    <source>
        <dbReference type="Proteomes" id="UP000515158"/>
    </source>
</evidence>
<gene>
    <name evidence="19 20 21" type="primary">LOC117640732</name>
</gene>
<keyword evidence="4" id="KW-0808">Transferase</keyword>
<dbReference type="FunFam" id="3.50.30.30:FF:000026">
    <property type="entry name" value="E3 ubiquitin-protein ligase RNF13"/>
    <property type="match status" value="1"/>
</dbReference>
<dbReference type="GO" id="GO:0012505">
    <property type="term" value="C:endomembrane system"/>
    <property type="evidence" value="ECO:0007669"/>
    <property type="project" value="UniProtKB-SubCell"/>
</dbReference>
<dbReference type="EC" id="2.3.2.27" evidence="3"/>
<dbReference type="GeneID" id="117640732"/>
<dbReference type="CDD" id="cd16796">
    <property type="entry name" value="RING-H2_RNF13"/>
    <property type="match status" value="1"/>
</dbReference>
<sequence>MPLYLRMNPSCPLPRHITALYMVAVLSSIALFSQSITIVGADILVYCEDPFQQVEVEFRDLQARFGDSLPLQGLEGYLVYAEPALACGPVKPPPKVDNITTENWILLIMRGECTYETKVRNAQSSHYKAVIVHNVNSSDLEPMSAVNSSGINIPSVFVGEHTGAFLKAKYLYNETFPCRHYVLINDEMPFNINTHLLLPFATVVGICCLIMLTFMVLKCLQDRRRQRRHRLPAASLRQIPTSKFQKGDPYETCAICLDDYQEGEKLRILPCSHAYHSKCIDPWLTRNRRVCPVCKRKVFAQDERMSDSDSDTDADDTTPLVRGGPQGTQGGTFDRPTGNAILSSTASPSLFGSSYSSIASSSTSSRSGRPQAEEGAATSSTGNETVPGGTSQHLNWIERIVNHRRLNAQSQRRQHDTSTVAPTEEDVSSSSAGRQEGDSQETVTCYNMSSGEHSINSQPTDLDFSDDHFERGGLPSQWGSRVALLGSRSEAEGCVLDETCEGAEEAEEVPGSWSAAGLPTVSVRSSSSSQRSNSSERKPAVV</sequence>
<feature type="compositionally biased region" description="Low complexity" evidence="15">
    <location>
        <begin position="349"/>
        <end position="367"/>
    </location>
</feature>
<dbReference type="Gene3D" id="3.30.40.10">
    <property type="entry name" value="Zinc/RING finger domain, C3HC4 (zinc finger)"/>
    <property type="match status" value="1"/>
</dbReference>
<evidence type="ECO:0000256" key="10">
    <source>
        <dbReference type="ARBA" id="ARBA00022989"/>
    </source>
</evidence>
<evidence type="ECO:0000256" key="4">
    <source>
        <dbReference type="ARBA" id="ARBA00022679"/>
    </source>
</evidence>
<keyword evidence="7" id="KW-0732">Signal</keyword>